<sequence length="140" mass="15074">MSTQADESSSERSLVEGLGLRIQREPQPEPRPNPTGMARVFRLPGSDDPSPPTGKLVAMCAWATGLGLVGVLVATRALLAMWRNNPPTWYEPSFIAIGLAGIGLTVGAFMSIQRRRLPWIMLALATIPLIASIVLTVRAI</sequence>
<dbReference type="RefSeq" id="WP_173156355.1">
    <property type="nucleotide sequence ID" value="NZ_AP022871.1"/>
</dbReference>
<feature type="transmembrane region" description="Helical" evidence="2">
    <location>
        <begin position="118"/>
        <end position="137"/>
    </location>
</feature>
<evidence type="ECO:0000256" key="2">
    <source>
        <dbReference type="SAM" id="Phobius"/>
    </source>
</evidence>
<keyword evidence="2" id="KW-0812">Transmembrane</keyword>
<evidence type="ECO:0000256" key="1">
    <source>
        <dbReference type="SAM" id="MobiDB-lite"/>
    </source>
</evidence>
<dbReference type="EMBL" id="AP022871">
    <property type="protein sequence ID" value="BCB84935.1"/>
    <property type="molecule type" value="Genomic_DNA"/>
</dbReference>
<proteinExistence type="predicted"/>
<reference evidence="3 4" key="1">
    <citation type="submission" date="2020-03" db="EMBL/GenBank/DDBJ databases">
        <title>Whole genome shotgun sequence of Phytohabitans suffuscus NBRC 105367.</title>
        <authorList>
            <person name="Komaki H."/>
            <person name="Tamura T."/>
        </authorList>
    </citation>
    <scope>NUCLEOTIDE SEQUENCE [LARGE SCALE GENOMIC DNA]</scope>
    <source>
        <strain evidence="3 4">NBRC 105367</strain>
    </source>
</reference>
<organism evidence="3 4">
    <name type="scientific">Phytohabitans suffuscus</name>
    <dbReference type="NCBI Taxonomy" id="624315"/>
    <lineage>
        <taxon>Bacteria</taxon>
        <taxon>Bacillati</taxon>
        <taxon>Actinomycetota</taxon>
        <taxon>Actinomycetes</taxon>
        <taxon>Micromonosporales</taxon>
        <taxon>Micromonosporaceae</taxon>
    </lineage>
</organism>
<name>A0A6F8YFN6_9ACTN</name>
<keyword evidence="4" id="KW-1185">Reference proteome</keyword>
<feature type="transmembrane region" description="Helical" evidence="2">
    <location>
        <begin position="94"/>
        <end position="112"/>
    </location>
</feature>
<evidence type="ECO:0000313" key="4">
    <source>
        <dbReference type="Proteomes" id="UP000503011"/>
    </source>
</evidence>
<keyword evidence="2" id="KW-0472">Membrane</keyword>
<dbReference type="Proteomes" id="UP000503011">
    <property type="component" value="Chromosome"/>
</dbReference>
<feature type="region of interest" description="Disordered" evidence="1">
    <location>
        <begin position="1"/>
        <end position="50"/>
    </location>
</feature>
<protein>
    <submittedName>
        <fullName evidence="3">Uncharacterized protein</fullName>
    </submittedName>
</protein>
<accession>A0A6F8YFN6</accession>
<gene>
    <name evidence="3" type="ORF">Psuf_022480</name>
</gene>
<evidence type="ECO:0000313" key="3">
    <source>
        <dbReference type="EMBL" id="BCB84935.1"/>
    </source>
</evidence>
<keyword evidence="2" id="KW-1133">Transmembrane helix</keyword>
<dbReference type="AlphaFoldDB" id="A0A6F8YFN6"/>
<dbReference type="KEGG" id="psuu:Psuf_022480"/>
<feature type="transmembrane region" description="Helical" evidence="2">
    <location>
        <begin position="56"/>
        <end position="82"/>
    </location>
</feature>
<reference evidence="3 4" key="2">
    <citation type="submission" date="2020-03" db="EMBL/GenBank/DDBJ databases">
        <authorList>
            <person name="Ichikawa N."/>
            <person name="Kimura A."/>
            <person name="Kitahashi Y."/>
            <person name="Uohara A."/>
        </authorList>
    </citation>
    <scope>NUCLEOTIDE SEQUENCE [LARGE SCALE GENOMIC DNA]</scope>
    <source>
        <strain evidence="3 4">NBRC 105367</strain>
    </source>
</reference>